<name>A0A9P0AJC0_BEMTA</name>
<gene>
    <name evidence="1" type="ORF">BEMITA_LOCUS11234</name>
</gene>
<reference evidence="1" key="1">
    <citation type="submission" date="2021-12" db="EMBL/GenBank/DDBJ databases">
        <authorList>
            <person name="King R."/>
        </authorList>
    </citation>
    <scope>NUCLEOTIDE SEQUENCE</scope>
</reference>
<protein>
    <submittedName>
        <fullName evidence="1">Uncharacterized protein</fullName>
    </submittedName>
</protein>
<evidence type="ECO:0000313" key="1">
    <source>
        <dbReference type="EMBL" id="CAH0392760.1"/>
    </source>
</evidence>
<accession>A0A9P0AJC0</accession>
<dbReference type="PANTHER" id="PTHR46601">
    <property type="entry name" value="ULP_PROTEASE DOMAIN-CONTAINING PROTEIN"/>
    <property type="match status" value="1"/>
</dbReference>
<dbReference type="PANTHER" id="PTHR46601:SF1">
    <property type="entry name" value="ADF-H DOMAIN-CONTAINING PROTEIN"/>
    <property type="match status" value="1"/>
</dbReference>
<proteinExistence type="predicted"/>
<dbReference type="EMBL" id="OU963868">
    <property type="protein sequence ID" value="CAH0392760.1"/>
    <property type="molecule type" value="Genomic_DNA"/>
</dbReference>
<keyword evidence="2" id="KW-1185">Reference proteome</keyword>
<organism evidence="1 2">
    <name type="scientific">Bemisia tabaci</name>
    <name type="common">Sweetpotato whitefly</name>
    <name type="synonym">Aleurodes tabaci</name>
    <dbReference type="NCBI Taxonomy" id="7038"/>
    <lineage>
        <taxon>Eukaryota</taxon>
        <taxon>Metazoa</taxon>
        <taxon>Ecdysozoa</taxon>
        <taxon>Arthropoda</taxon>
        <taxon>Hexapoda</taxon>
        <taxon>Insecta</taxon>
        <taxon>Pterygota</taxon>
        <taxon>Neoptera</taxon>
        <taxon>Paraneoptera</taxon>
        <taxon>Hemiptera</taxon>
        <taxon>Sternorrhyncha</taxon>
        <taxon>Aleyrodoidea</taxon>
        <taxon>Aleyrodidae</taxon>
        <taxon>Aleyrodinae</taxon>
        <taxon>Bemisia</taxon>
    </lineage>
</organism>
<dbReference type="Proteomes" id="UP001152759">
    <property type="component" value="Chromosome 7"/>
</dbReference>
<evidence type="ECO:0000313" key="2">
    <source>
        <dbReference type="Proteomes" id="UP001152759"/>
    </source>
</evidence>
<sequence length="344" mass="39228">MPGKKDCVKIRDETGAKLCVQKQLMLINLREMHELFKTENENIKTGFSKFAELRPKNCILAGPKGTHSVCVCLIHQNVKLMIENSSLASLTNGTIKNYKDCLQLIMCETPNENCHMGKCKQCPGISKVETILEEAFEEHFVEHVTFRKWVTVDRCNLELTTLSAEAFMEFFSEKLLDLRVHHFSAQQQSSFLKNKKNSLQDGEVIALGDFAENYTFVIQDEAQSYHRAATQSTIHPFLAYYKDSETQELNEMSGYVVVVYEEEWWIGYVLEKNEEEGIVFLSFLHPHGPSSSSKYPTLADPLWIASCDILCKVNPTIPTGRVYNLPADDVMKAVKAFDDYRAEL</sequence>
<dbReference type="AlphaFoldDB" id="A0A9P0AJC0"/>